<evidence type="ECO:0000313" key="4">
    <source>
        <dbReference type="Proteomes" id="UP000656813"/>
    </source>
</evidence>
<proteinExistence type="predicted"/>
<keyword evidence="1" id="KW-0802">TPR repeat</keyword>
<keyword evidence="4" id="KW-1185">Reference proteome</keyword>
<comment type="caution">
    <text evidence="3">The sequence shown here is derived from an EMBL/GenBank/DDBJ whole genome shotgun (WGS) entry which is preliminary data.</text>
</comment>
<protein>
    <recommendedName>
        <fullName evidence="5">Tetratricopeptide repeat protein</fullName>
    </recommendedName>
</protein>
<evidence type="ECO:0000256" key="2">
    <source>
        <dbReference type="SAM" id="Coils"/>
    </source>
</evidence>
<gene>
    <name evidence="3" type="ORF">GCM10007096_01560</name>
</gene>
<reference evidence="3" key="2">
    <citation type="submission" date="2020-09" db="EMBL/GenBank/DDBJ databases">
        <authorList>
            <person name="Sun Q."/>
            <person name="Zhou Y."/>
        </authorList>
    </citation>
    <scope>NUCLEOTIDE SEQUENCE</scope>
    <source>
        <strain evidence="3">CGMCC 1.12777</strain>
    </source>
</reference>
<feature type="repeat" description="TPR" evidence="1">
    <location>
        <begin position="27"/>
        <end position="60"/>
    </location>
</feature>
<dbReference type="SMART" id="SM00028">
    <property type="entry name" value="TPR"/>
    <property type="match status" value="2"/>
</dbReference>
<dbReference type="AlphaFoldDB" id="A0A8J3EKQ9"/>
<dbReference type="Gene3D" id="1.25.40.10">
    <property type="entry name" value="Tetratricopeptide repeat domain"/>
    <property type="match status" value="1"/>
</dbReference>
<dbReference type="SUPFAM" id="SSF48452">
    <property type="entry name" value="TPR-like"/>
    <property type="match status" value="1"/>
</dbReference>
<name>A0A8J3EKQ9_9BACL</name>
<reference evidence="3" key="1">
    <citation type="journal article" date="2014" name="Int. J. Syst. Evol. Microbiol.">
        <title>Complete genome sequence of Corynebacterium casei LMG S-19264T (=DSM 44701T), isolated from a smear-ripened cheese.</title>
        <authorList>
            <consortium name="US DOE Joint Genome Institute (JGI-PGF)"/>
            <person name="Walter F."/>
            <person name="Albersmeier A."/>
            <person name="Kalinowski J."/>
            <person name="Ruckert C."/>
        </authorList>
    </citation>
    <scope>NUCLEOTIDE SEQUENCE</scope>
    <source>
        <strain evidence="3">CGMCC 1.12777</strain>
    </source>
</reference>
<evidence type="ECO:0008006" key="5">
    <source>
        <dbReference type="Google" id="ProtNLM"/>
    </source>
</evidence>
<organism evidence="3 4">
    <name type="scientific">Pullulanibacillus pueri</name>
    <dbReference type="NCBI Taxonomy" id="1437324"/>
    <lineage>
        <taxon>Bacteria</taxon>
        <taxon>Bacillati</taxon>
        <taxon>Bacillota</taxon>
        <taxon>Bacilli</taxon>
        <taxon>Bacillales</taxon>
        <taxon>Sporolactobacillaceae</taxon>
        <taxon>Pullulanibacillus</taxon>
    </lineage>
</organism>
<dbReference type="PROSITE" id="PS50005">
    <property type="entry name" value="TPR"/>
    <property type="match status" value="1"/>
</dbReference>
<evidence type="ECO:0000313" key="3">
    <source>
        <dbReference type="EMBL" id="GGH73878.1"/>
    </source>
</evidence>
<feature type="coiled-coil region" evidence="2">
    <location>
        <begin position="202"/>
        <end position="248"/>
    </location>
</feature>
<dbReference type="InterPro" id="IPR019734">
    <property type="entry name" value="TPR_rpt"/>
</dbReference>
<dbReference type="Proteomes" id="UP000656813">
    <property type="component" value="Unassembled WGS sequence"/>
</dbReference>
<evidence type="ECO:0000256" key="1">
    <source>
        <dbReference type="PROSITE-ProRule" id="PRU00339"/>
    </source>
</evidence>
<keyword evidence="2" id="KW-0175">Coiled coil</keyword>
<dbReference type="InterPro" id="IPR011990">
    <property type="entry name" value="TPR-like_helical_dom_sf"/>
</dbReference>
<accession>A0A8J3EKQ9</accession>
<dbReference type="EMBL" id="BMFV01000001">
    <property type="protein sequence ID" value="GGH73878.1"/>
    <property type="molecule type" value="Genomic_DNA"/>
</dbReference>
<sequence>MPLFIFLLIAGTLTGCMLYEQSKTAAAIASFQKGETLAKKGDYQEAYQAFEQATKKRRNFAEANLDKTVVTLGLSIQKDFDQVDAFNKKKDYAKALTTLDESEQKLKGYKGDIVNNLKEAISNKRVNTMVQKLRLEMKSKKTIDELSSILEQAKALDVPEAHQIADEILKQIVELAYTKASNLLQQNQFSEALQAVTDGLNYDKNNKKLLDLQDTIKNAQDSFESAQEERIQQAMAAAEKERQHNKNDAVQLVSAKAKLNEYGDLVVSGKVKSDATVPITMIKVAYTLTDQDGKKFKSNEVYATPDTVNPGEEAQFEYTHMAVNKDLKLKVTGFTWYVDN</sequence>